<evidence type="ECO:0000256" key="8">
    <source>
        <dbReference type="SAM" id="SignalP"/>
    </source>
</evidence>
<dbReference type="PANTHER" id="PTHR45650:SF24">
    <property type="entry name" value="GDSL ESTERASE_LIPASE 7-LIKE"/>
    <property type="match status" value="1"/>
</dbReference>
<name>A0AAD5NVB6_ACENE</name>
<sequence length="149" mass="16703">MRSWTNYFFIFSLYLDLLLGSNGEVFRIPSWNVNQKDLLKLLESGDDIKFDILTLYVFRASTVDSGNNNFLSSKSKANYPSFGVDFADGKPTGRFSNGRIEADFIAQVAGLPFPPPCLGLSKEEQKTLRTGMNMDLVLVAFSLIPKNFL</sequence>
<evidence type="ECO:0000256" key="1">
    <source>
        <dbReference type="ARBA" id="ARBA00004613"/>
    </source>
</evidence>
<dbReference type="GO" id="GO:0016042">
    <property type="term" value="P:lipid catabolic process"/>
    <property type="evidence" value="ECO:0007669"/>
    <property type="project" value="UniProtKB-KW"/>
</dbReference>
<comment type="caution">
    <text evidence="9">The sequence shown here is derived from an EMBL/GenBank/DDBJ whole genome shotgun (WGS) entry which is preliminary data.</text>
</comment>
<comment type="similarity">
    <text evidence="2">Belongs to the 'GDSL' lipolytic enzyme family.</text>
</comment>
<reference evidence="9" key="2">
    <citation type="submission" date="2023-02" db="EMBL/GenBank/DDBJ databases">
        <authorList>
            <person name="Swenson N.G."/>
            <person name="Wegrzyn J.L."/>
            <person name="Mcevoy S.L."/>
        </authorList>
    </citation>
    <scope>NUCLEOTIDE SEQUENCE</scope>
    <source>
        <strain evidence="9">91603</strain>
        <tissue evidence="9">Leaf</tissue>
    </source>
</reference>
<feature type="chain" id="PRO_5042043183" evidence="8">
    <location>
        <begin position="21"/>
        <end position="149"/>
    </location>
</feature>
<evidence type="ECO:0000256" key="3">
    <source>
        <dbReference type="ARBA" id="ARBA00022525"/>
    </source>
</evidence>
<gene>
    <name evidence="9" type="ORF">LWI28_010166</name>
</gene>
<evidence type="ECO:0000313" key="10">
    <source>
        <dbReference type="Proteomes" id="UP001064489"/>
    </source>
</evidence>
<reference evidence="9" key="1">
    <citation type="journal article" date="2022" name="Plant J.">
        <title>Strategies of tolerance reflected in two North American maple genomes.</title>
        <authorList>
            <person name="McEvoy S.L."/>
            <person name="Sezen U.U."/>
            <person name="Trouern-Trend A."/>
            <person name="McMahon S.M."/>
            <person name="Schaberg P.G."/>
            <person name="Yang J."/>
            <person name="Wegrzyn J.L."/>
            <person name="Swenson N.G."/>
        </authorList>
    </citation>
    <scope>NUCLEOTIDE SEQUENCE</scope>
    <source>
        <strain evidence="9">91603</strain>
    </source>
</reference>
<dbReference type="Proteomes" id="UP001064489">
    <property type="component" value="Chromosome 3"/>
</dbReference>
<keyword evidence="5" id="KW-0378">Hydrolase</keyword>
<protein>
    <submittedName>
        <fullName evidence="9">Uncharacterized protein</fullName>
    </submittedName>
</protein>
<keyword evidence="6" id="KW-0442">Lipid degradation</keyword>
<keyword evidence="3" id="KW-0964">Secreted</keyword>
<evidence type="ECO:0000313" key="9">
    <source>
        <dbReference type="EMBL" id="KAI9185731.1"/>
    </source>
</evidence>
<dbReference type="Gene3D" id="3.40.50.1110">
    <property type="entry name" value="SGNH hydrolase"/>
    <property type="match status" value="1"/>
</dbReference>
<accession>A0AAD5NVB6</accession>
<organism evidence="9 10">
    <name type="scientific">Acer negundo</name>
    <name type="common">Box elder</name>
    <dbReference type="NCBI Taxonomy" id="4023"/>
    <lineage>
        <taxon>Eukaryota</taxon>
        <taxon>Viridiplantae</taxon>
        <taxon>Streptophyta</taxon>
        <taxon>Embryophyta</taxon>
        <taxon>Tracheophyta</taxon>
        <taxon>Spermatophyta</taxon>
        <taxon>Magnoliopsida</taxon>
        <taxon>eudicotyledons</taxon>
        <taxon>Gunneridae</taxon>
        <taxon>Pentapetalae</taxon>
        <taxon>rosids</taxon>
        <taxon>malvids</taxon>
        <taxon>Sapindales</taxon>
        <taxon>Sapindaceae</taxon>
        <taxon>Hippocastanoideae</taxon>
        <taxon>Acereae</taxon>
        <taxon>Acer</taxon>
    </lineage>
</organism>
<evidence type="ECO:0000256" key="7">
    <source>
        <dbReference type="ARBA" id="ARBA00023098"/>
    </source>
</evidence>
<dbReference type="AlphaFoldDB" id="A0AAD5NVB6"/>
<feature type="signal peptide" evidence="8">
    <location>
        <begin position="1"/>
        <end position="20"/>
    </location>
</feature>
<comment type="subcellular location">
    <subcellularLocation>
        <location evidence="1">Secreted</location>
    </subcellularLocation>
</comment>
<evidence type="ECO:0000256" key="5">
    <source>
        <dbReference type="ARBA" id="ARBA00022801"/>
    </source>
</evidence>
<keyword evidence="7" id="KW-0443">Lipid metabolism</keyword>
<evidence type="ECO:0000256" key="4">
    <source>
        <dbReference type="ARBA" id="ARBA00022729"/>
    </source>
</evidence>
<dbReference type="InterPro" id="IPR051238">
    <property type="entry name" value="GDSL_esterase/lipase"/>
</dbReference>
<dbReference type="EMBL" id="JAJSOW010000100">
    <property type="protein sequence ID" value="KAI9185731.1"/>
    <property type="molecule type" value="Genomic_DNA"/>
</dbReference>
<dbReference type="GO" id="GO:0016787">
    <property type="term" value="F:hydrolase activity"/>
    <property type="evidence" value="ECO:0007669"/>
    <property type="project" value="UniProtKB-KW"/>
</dbReference>
<dbReference type="InterPro" id="IPR036514">
    <property type="entry name" value="SGNH_hydro_sf"/>
</dbReference>
<dbReference type="GO" id="GO:0005576">
    <property type="term" value="C:extracellular region"/>
    <property type="evidence" value="ECO:0007669"/>
    <property type="project" value="UniProtKB-SubCell"/>
</dbReference>
<keyword evidence="4 8" id="KW-0732">Signal</keyword>
<evidence type="ECO:0000256" key="6">
    <source>
        <dbReference type="ARBA" id="ARBA00022963"/>
    </source>
</evidence>
<dbReference type="PANTHER" id="PTHR45650">
    <property type="entry name" value="GDSL-LIKE LIPASE/ACYLHYDROLASE-RELATED"/>
    <property type="match status" value="1"/>
</dbReference>
<keyword evidence="10" id="KW-1185">Reference proteome</keyword>
<evidence type="ECO:0000256" key="2">
    <source>
        <dbReference type="ARBA" id="ARBA00008668"/>
    </source>
</evidence>
<proteinExistence type="inferred from homology"/>